<dbReference type="InterPro" id="IPR011009">
    <property type="entry name" value="Kinase-like_dom_sf"/>
</dbReference>
<protein>
    <submittedName>
        <fullName evidence="8">Serine/threonine protein kinase</fullName>
    </submittedName>
</protein>
<dbReference type="Proteomes" id="UP000014975">
    <property type="component" value="Unassembled WGS sequence"/>
</dbReference>
<evidence type="ECO:0000259" key="7">
    <source>
        <dbReference type="PROSITE" id="PS50011"/>
    </source>
</evidence>
<dbReference type="GO" id="GO:0004674">
    <property type="term" value="F:protein serine/threonine kinase activity"/>
    <property type="evidence" value="ECO:0007669"/>
    <property type="project" value="UniProtKB-KW"/>
</dbReference>
<evidence type="ECO:0000256" key="3">
    <source>
        <dbReference type="ARBA" id="ARBA00022777"/>
    </source>
</evidence>
<feature type="domain" description="Protein kinase" evidence="7">
    <location>
        <begin position="7"/>
        <end position="269"/>
    </location>
</feature>
<evidence type="ECO:0000256" key="5">
    <source>
        <dbReference type="PROSITE-ProRule" id="PRU10141"/>
    </source>
</evidence>
<keyword evidence="1" id="KW-0808">Transferase</keyword>
<evidence type="ECO:0000256" key="1">
    <source>
        <dbReference type="ARBA" id="ARBA00022679"/>
    </source>
</evidence>
<feature type="binding site" evidence="5">
    <location>
        <position position="36"/>
    </location>
    <ligand>
        <name>ATP</name>
        <dbReference type="ChEBI" id="CHEBI:30616"/>
    </ligand>
</feature>
<keyword evidence="3 8" id="KW-0418">Kinase</keyword>
<dbReference type="Gene3D" id="1.10.510.10">
    <property type="entry name" value="Transferase(Phosphotransferase) domain 1"/>
    <property type="match status" value="1"/>
</dbReference>
<organism evidence="8 9">
    <name type="scientific">Alkalidesulfovibrio alkalitolerans DSM 16529</name>
    <dbReference type="NCBI Taxonomy" id="1121439"/>
    <lineage>
        <taxon>Bacteria</taxon>
        <taxon>Pseudomonadati</taxon>
        <taxon>Thermodesulfobacteriota</taxon>
        <taxon>Desulfovibrionia</taxon>
        <taxon>Desulfovibrionales</taxon>
        <taxon>Desulfovibrionaceae</taxon>
        <taxon>Alkalidesulfovibrio</taxon>
    </lineage>
</organism>
<sequence length="457" mass="50700">MRRIGKYEILGLLGRGGMGRVYKVRLPVAGRMLALKLLAPDETLTAILGETEVRRMFTEEAALIGGLRHPRVAAVTDFDHDARGRPFYCMEFFCRNLGVILGESYRAEEPARALPVETAARLALETLDGVALLHAKGLLHRDLKPFNVMLDDEEHAKLIDFGLSARRGERRATPGGLAIGTPFYTAPEQETDPDSATERSDLFSVGVICWRMLTGRLPGERADERRKPSSLAPELFHAFDEFLPRAVHPEPERRFSSAEDMQMALSDALDDWRAAMRGACSLAEEEPLRADAANVRPRETPRKVAASEASQAFPLDSLWRPLPGPIPELKLLRRDGARLVVDAANGLCWQQGGSPQLLTRFEAEEYCAKLNETRFAGRSGWRLPTVEELCLIIRRGDGADAYCADPLFDHRQKRLWSADAKSGRASWCADAVLGHVTHMDNDCLAHVRAVCRTDGPA</sequence>
<proteinExistence type="predicted"/>
<dbReference type="PROSITE" id="PS00108">
    <property type="entry name" value="PROTEIN_KINASE_ST"/>
    <property type="match status" value="1"/>
</dbReference>
<evidence type="ECO:0000256" key="2">
    <source>
        <dbReference type="ARBA" id="ARBA00022741"/>
    </source>
</evidence>
<name>S7T7E0_9BACT</name>
<dbReference type="OrthoDB" id="9779541at2"/>
<dbReference type="InterPro" id="IPR008271">
    <property type="entry name" value="Ser/Thr_kinase_AS"/>
</dbReference>
<keyword evidence="2 5" id="KW-0547">Nucleotide-binding</keyword>
<comment type="caution">
    <text evidence="8">The sequence shown here is derived from an EMBL/GenBank/DDBJ whole genome shotgun (WGS) entry which is preliminary data.</text>
</comment>
<keyword evidence="8" id="KW-0723">Serine/threonine-protein kinase</keyword>
<dbReference type="CDD" id="cd14014">
    <property type="entry name" value="STKc_PknB_like"/>
    <property type="match status" value="1"/>
</dbReference>
<evidence type="ECO:0000256" key="4">
    <source>
        <dbReference type="ARBA" id="ARBA00022840"/>
    </source>
</evidence>
<feature type="region of interest" description="Disordered" evidence="6">
    <location>
        <begin position="177"/>
        <end position="197"/>
    </location>
</feature>
<dbReference type="PANTHER" id="PTHR43289:SF6">
    <property type="entry name" value="SERINE_THREONINE-PROTEIN KINASE NEKL-3"/>
    <property type="match status" value="1"/>
</dbReference>
<dbReference type="Pfam" id="PF07603">
    <property type="entry name" value="Lcl_C"/>
    <property type="match status" value="1"/>
</dbReference>
<gene>
    <name evidence="8" type="ORF">dsat_0757</name>
</gene>
<dbReference type="AlphaFoldDB" id="S7T7E0"/>
<evidence type="ECO:0000313" key="8">
    <source>
        <dbReference type="EMBL" id="EPR32405.1"/>
    </source>
</evidence>
<dbReference type="PATRIC" id="fig|1121439.3.peg.2118"/>
<dbReference type="GO" id="GO:0005524">
    <property type="term" value="F:ATP binding"/>
    <property type="evidence" value="ECO:0007669"/>
    <property type="project" value="UniProtKB-UniRule"/>
</dbReference>
<dbReference type="EMBL" id="ATHI01000027">
    <property type="protein sequence ID" value="EPR32405.1"/>
    <property type="molecule type" value="Genomic_DNA"/>
</dbReference>
<dbReference type="PROSITE" id="PS00107">
    <property type="entry name" value="PROTEIN_KINASE_ATP"/>
    <property type="match status" value="1"/>
</dbReference>
<dbReference type="InterPro" id="IPR000719">
    <property type="entry name" value="Prot_kinase_dom"/>
</dbReference>
<dbReference type="PROSITE" id="PS50011">
    <property type="entry name" value="PROTEIN_KINASE_DOM"/>
    <property type="match status" value="1"/>
</dbReference>
<dbReference type="Gene3D" id="3.30.200.20">
    <property type="entry name" value="Phosphorylase Kinase, domain 1"/>
    <property type="match status" value="1"/>
</dbReference>
<evidence type="ECO:0000256" key="6">
    <source>
        <dbReference type="SAM" id="MobiDB-lite"/>
    </source>
</evidence>
<dbReference type="InterPro" id="IPR017441">
    <property type="entry name" value="Protein_kinase_ATP_BS"/>
</dbReference>
<dbReference type="STRING" id="1121439.dsat_0757"/>
<keyword evidence="9" id="KW-1185">Reference proteome</keyword>
<dbReference type="RefSeq" id="WP_020887454.1">
    <property type="nucleotide sequence ID" value="NZ_ATHI01000027.1"/>
</dbReference>
<dbReference type="SUPFAM" id="SSF56112">
    <property type="entry name" value="Protein kinase-like (PK-like)"/>
    <property type="match status" value="1"/>
</dbReference>
<reference evidence="8 9" key="1">
    <citation type="journal article" date="2013" name="Genome Announc.">
        <title>Draft genome sequences for three mercury-methylating, sulfate-reducing bacteria.</title>
        <authorList>
            <person name="Brown S.D."/>
            <person name="Hurt R.A.Jr."/>
            <person name="Gilmour C.C."/>
            <person name="Elias D.A."/>
        </authorList>
    </citation>
    <scope>NUCLEOTIDE SEQUENCE [LARGE SCALE GENOMIC DNA]</scope>
    <source>
        <strain evidence="8 9">DSM 16529</strain>
    </source>
</reference>
<keyword evidence="4 5" id="KW-0067">ATP-binding</keyword>
<dbReference type="SMART" id="SM00220">
    <property type="entry name" value="S_TKc"/>
    <property type="match status" value="1"/>
</dbReference>
<dbReference type="PANTHER" id="PTHR43289">
    <property type="entry name" value="MITOGEN-ACTIVATED PROTEIN KINASE KINASE KINASE 20-RELATED"/>
    <property type="match status" value="1"/>
</dbReference>
<dbReference type="Pfam" id="PF00069">
    <property type="entry name" value="Pkinase"/>
    <property type="match status" value="1"/>
</dbReference>
<accession>S7T7E0</accession>
<dbReference type="eggNOG" id="COG0515">
    <property type="taxonomic scope" value="Bacteria"/>
</dbReference>
<evidence type="ECO:0000313" key="9">
    <source>
        <dbReference type="Proteomes" id="UP000014975"/>
    </source>
</evidence>
<dbReference type="InterPro" id="IPR011460">
    <property type="entry name" value="Lcl_C"/>
</dbReference>